<gene>
    <name evidence="14" type="primary">dapB</name>
    <name evidence="17" type="ordered locus">Nwat_0279</name>
</gene>
<evidence type="ECO:0000259" key="15">
    <source>
        <dbReference type="Pfam" id="PF01113"/>
    </source>
</evidence>
<dbReference type="PIRSF" id="PIRSF000161">
    <property type="entry name" value="DHPR"/>
    <property type="match status" value="1"/>
</dbReference>
<dbReference type="InterPro" id="IPR000846">
    <property type="entry name" value="DapB_N"/>
</dbReference>
<dbReference type="CDD" id="cd02274">
    <property type="entry name" value="DHDPR_N"/>
    <property type="match status" value="1"/>
</dbReference>
<dbReference type="Pfam" id="PF05173">
    <property type="entry name" value="DapB_C"/>
    <property type="match status" value="1"/>
</dbReference>
<dbReference type="GO" id="GO:0009089">
    <property type="term" value="P:lysine biosynthetic process via diaminopimelate"/>
    <property type="evidence" value="ECO:0007669"/>
    <property type="project" value="UniProtKB-UniRule"/>
</dbReference>
<dbReference type="UniPathway" id="UPA00034">
    <property type="reaction ID" value="UER00018"/>
</dbReference>
<keyword evidence="3 14" id="KW-0963">Cytoplasm</keyword>
<comment type="caution">
    <text evidence="14">Was originally thought to be a dihydrodipicolinate reductase (DHDPR), catalyzing the conversion of dihydrodipicolinate to tetrahydrodipicolinate. However, it was shown in E.coli that the substrate of the enzymatic reaction is not dihydrodipicolinate (DHDP) but in fact (2S,4S)-4-hydroxy-2,3,4,5-tetrahydrodipicolinic acid (HTPA), the product released by the DapA-catalyzed reaction.</text>
</comment>
<dbReference type="PANTHER" id="PTHR20836">
    <property type="entry name" value="DIHYDRODIPICOLINATE REDUCTASE"/>
    <property type="match status" value="1"/>
</dbReference>
<evidence type="ECO:0000313" key="18">
    <source>
        <dbReference type="Proteomes" id="UP000000393"/>
    </source>
</evidence>
<dbReference type="Gene3D" id="3.30.360.10">
    <property type="entry name" value="Dihydrodipicolinate Reductase, domain 2"/>
    <property type="match status" value="1"/>
</dbReference>
<feature type="active site" description="Proton donor" evidence="14">
    <location>
        <position position="159"/>
    </location>
</feature>
<reference evidence="17 18" key="1">
    <citation type="submission" date="2010-06" db="EMBL/GenBank/DDBJ databases">
        <title>Complete sequence of chromosome of Nitrosococcus watsoni C-113.</title>
        <authorList>
            <consortium name="US DOE Joint Genome Institute"/>
            <person name="Lucas S."/>
            <person name="Copeland A."/>
            <person name="Lapidus A."/>
            <person name="Cheng J.-F."/>
            <person name="Bruce D."/>
            <person name="Goodwin L."/>
            <person name="Pitluck S."/>
            <person name="Malfatti S.A."/>
            <person name="Chain P.S.G."/>
            <person name="Land M."/>
            <person name="Hauser L."/>
            <person name="Kyrpides N."/>
            <person name="Ivanova N."/>
            <person name="Cambell M.A."/>
            <person name="Heidelberg J.F."/>
            <person name="Klotz M.G."/>
            <person name="Woyke T."/>
        </authorList>
    </citation>
    <scope>NUCLEOTIDE SEQUENCE [LARGE SCALE GENOMIC DNA]</scope>
    <source>
        <strain evidence="17 18">C-113</strain>
    </source>
</reference>
<feature type="binding site" evidence="14">
    <location>
        <position position="50"/>
    </location>
    <ligand>
        <name>NADP(+)</name>
        <dbReference type="ChEBI" id="CHEBI:58349"/>
    </ligand>
</feature>
<dbReference type="GO" id="GO:0016726">
    <property type="term" value="F:oxidoreductase activity, acting on CH or CH2 groups, NAD or NADP as acceptor"/>
    <property type="evidence" value="ECO:0007669"/>
    <property type="project" value="UniProtKB-UniRule"/>
</dbReference>
<dbReference type="GO" id="GO:0008839">
    <property type="term" value="F:4-hydroxy-tetrahydrodipicolinate reductase"/>
    <property type="evidence" value="ECO:0007669"/>
    <property type="project" value="UniProtKB-UniRule"/>
</dbReference>
<evidence type="ECO:0000256" key="14">
    <source>
        <dbReference type="HAMAP-Rule" id="MF_00102"/>
    </source>
</evidence>
<feature type="active site" description="Proton donor/acceptor" evidence="14">
    <location>
        <position position="155"/>
    </location>
</feature>
<sequence>MIRVAISGAAGRMGRSLIQAVCQYEGITLGAASECPDSPLIGSDAGEIGRVGVLQVPLVDNLDKSKEAFDLIIDFTRPEITLANLVLCRDQGKAMVIGTTGFTQEQRQKITKAAIEIPIVLAPNMSVGVNLCLKLLETAARVLKDEVDIEIIEAHHRHKVDSPSGTALRMGEVVAKTLGRDLNQCAVYGRQGVSGERPRESIGFSSLRAGDIVGEHTVIFAAEGERIEISHKASSRMTFALGAMRASQWVSDKPPGLYDMQDVLGLLKKVN</sequence>
<dbReference type="PANTHER" id="PTHR20836:SF0">
    <property type="entry name" value="4-HYDROXY-TETRAHYDRODIPICOLINATE REDUCTASE 1, CHLOROPLASTIC-RELATED"/>
    <property type="match status" value="1"/>
</dbReference>
<evidence type="ECO:0000256" key="10">
    <source>
        <dbReference type="ARBA" id="ARBA00037922"/>
    </source>
</evidence>
<evidence type="ECO:0000256" key="5">
    <source>
        <dbReference type="ARBA" id="ARBA00022857"/>
    </source>
</evidence>
<protein>
    <recommendedName>
        <fullName evidence="11 14">4-hydroxy-tetrahydrodipicolinate reductase</fullName>
        <shortName evidence="14">HTPA reductase</shortName>
        <ecNumber evidence="11 14">1.17.1.8</ecNumber>
    </recommendedName>
</protein>
<dbReference type="AlphaFoldDB" id="D8K9G0"/>
<comment type="subunit">
    <text evidence="14">Homotetramer.</text>
</comment>
<evidence type="ECO:0000313" key="17">
    <source>
        <dbReference type="EMBL" id="ADJ27249.1"/>
    </source>
</evidence>
<evidence type="ECO:0000259" key="16">
    <source>
        <dbReference type="Pfam" id="PF05173"/>
    </source>
</evidence>
<comment type="function">
    <text evidence="14">Catalyzes the conversion of 4-hydroxy-tetrahydrodipicolinate (HTPA) to tetrahydrodipicolinate.</text>
</comment>
<dbReference type="PROSITE" id="PS01298">
    <property type="entry name" value="DAPB"/>
    <property type="match status" value="1"/>
</dbReference>
<dbReference type="NCBIfam" id="TIGR00036">
    <property type="entry name" value="dapB"/>
    <property type="match status" value="1"/>
</dbReference>
<comment type="catalytic activity">
    <reaction evidence="12 14">
        <text>(S)-2,3,4,5-tetrahydrodipicolinate + NADP(+) + H2O = (2S,4S)-4-hydroxy-2,3,4,5-tetrahydrodipicolinate + NADPH + H(+)</text>
        <dbReference type="Rhea" id="RHEA:35331"/>
        <dbReference type="ChEBI" id="CHEBI:15377"/>
        <dbReference type="ChEBI" id="CHEBI:15378"/>
        <dbReference type="ChEBI" id="CHEBI:16845"/>
        <dbReference type="ChEBI" id="CHEBI:57783"/>
        <dbReference type="ChEBI" id="CHEBI:58349"/>
        <dbReference type="ChEBI" id="CHEBI:67139"/>
        <dbReference type="EC" id="1.17.1.8"/>
    </reaction>
</comment>
<evidence type="ECO:0000256" key="3">
    <source>
        <dbReference type="ARBA" id="ARBA00022490"/>
    </source>
</evidence>
<dbReference type="HAMAP" id="MF_00102">
    <property type="entry name" value="DapB"/>
    <property type="match status" value="1"/>
</dbReference>
<dbReference type="Pfam" id="PF01113">
    <property type="entry name" value="DapB_N"/>
    <property type="match status" value="1"/>
</dbReference>
<dbReference type="FunFam" id="3.30.360.10:FF:000004">
    <property type="entry name" value="4-hydroxy-tetrahydrodipicolinate reductase"/>
    <property type="match status" value="1"/>
</dbReference>
<feature type="binding site" evidence="14">
    <location>
        <begin position="8"/>
        <end position="13"/>
    </location>
    <ligand>
        <name>NAD(+)</name>
        <dbReference type="ChEBI" id="CHEBI:57540"/>
    </ligand>
</feature>
<comment type="pathway">
    <text evidence="10 14">Amino-acid biosynthesis; L-lysine biosynthesis via DAP pathway; (S)-tetrahydrodipicolinate from L-aspartate: step 4/4.</text>
</comment>
<feature type="binding site" evidence="14">
    <location>
        <begin position="122"/>
        <end position="125"/>
    </location>
    <ligand>
        <name>NAD(+)</name>
        <dbReference type="ChEBI" id="CHEBI:57540"/>
    </ligand>
</feature>
<dbReference type="OrthoDB" id="9790352at2"/>
<evidence type="ECO:0000256" key="8">
    <source>
        <dbReference type="ARBA" id="ARBA00023027"/>
    </source>
</evidence>
<dbReference type="STRING" id="105559.Nwat_0279"/>
<dbReference type="InterPro" id="IPR022663">
    <property type="entry name" value="DapB_C"/>
</dbReference>
<keyword evidence="7 14" id="KW-0560">Oxidoreductase</keyword>
<dbReference type="InterPro" id="IPR023940">
    <property type="entry name" value="DHDPR_bac"/>
</dbReference>
<dbReference type="HOGENOM" id="CLU_047479_2_1_6"/>
<keyword evidence="9 14" id="KW-0457">Lysine biosynthesis</keyword>
<evidence type="ECO:0000256" key="2">
    <source>
        <dbReference type="ARBA" id="ARBA00006642"/>
    </source>
</evidence>
<dbReference type="KEGG" id="nwa:Nwat_0279"/>
<evidence type="ECO:0000256" key="7">
    <source>
        <dbReference type="ARBA" id="ARBA00023002"/>
    </source>
</evidence>
<keyword evidence="4 14" id="KW-0028">Amino-acid biosynthesis</keyword>
<feature type="binding site" evidence="14">
    <location>
        <position position="47"/>
    </location>
    <ligand>
        <name>NAD(+)</name>
        <dbReference type="ChEBI" id="CHEBI:57540"/>
    </ligand>
</feature>
<evidence type="ECO:0000256" key="12">
    <source>
        <dbReference type="ARBA" id="ARBA00049080"/>
    </source>
</evidence>
<accession>D8K9G0</accession>
<comment type="subcellular location">
    <subcellularLocation>
        <location evidence="1 14">Cytoplasm</location>
    </subcellularLocation>
</comment>
<dbReference type="SUPFAM" id="SSF51735">
    <property type="entry name" value="NAD(P)-binding Rossmann-fold domains"/>
    <property type="match status" value="1"/>
</dbReference>
<feature type="binding site" evidence="14">
    <location>
        <position position="156"/>
    </location>
    <ligand>
        <name>(S)-2,3,4,5-tetrahydrodipicolinate</name>
        <dbReference type="ChEBI" id="CHEBI:16845"/>
    </ligand>
</feature>
<keyword evidence="5 14" id="KW-0521">NADP</keyword>
<comment type="catalytic activity">
    <reaction evidence="13 14">
        <text>(S)-2,3,4,5-tetrahydrodipicolinate + NAD(+) + H2O = (2S,4S)-4-hydroxy-2,3,4,5-tetrahydrodipicolinate + NADH + H(+)</text>
        <dbReference type="Rhea" id="RHEA:35323"/>
        <dbReference type="ChEBI" id="CHEBI:15377"/>
        <dbReference type="ChEBI" id="CHEBI:15378"/>
        <dbReference type="ChEBI" id="CHEBI:16845"/>
        <dbReference type="ChEBI" id="CHEBI:57540"/>
        <dbReference type="ChEBI" id="CHEBI:57945"/>
        <dbReference type="ChEBI" id="CHEBI:67139"/>
        <dbReference type="EC" id="1.17.1.8"/>
    </reaction>
</comment>
<evidence type="ECO:0000256" key="9">
    <source>
        <dbReference type="ARBA" id="ARBA00023154"/>
    </source>
</evidence>
<evidence type="ECO:0000256" key="1">
    <source>
        <dbReference type="ARBA" id="ARBA00004496"/>
    </source>
</evidence>
<dbReference type="EC" id="1.17.1.8" evidence="11 14"/>
<dbReference type="GO" id="GO:0019877">
    <property type="term" value="P:diaminopimelate biosynthetic process"/>
    <property type="evidence" value="ECO:0007669"/>
    <property type="project" value="UniProtKB-UniRule"/>
</dbReference>
<dbReference type="Proteomes" id="UP000000393">
    <property type="component" value="Chromosome"/>
</dbReference>
<feature type="domain" description="Dihydrodipicolinate reductase C-terminal" evidence="16">
    <location>
        <begin position="128"/>
        <end position="264"/>
    </location>
</feature>
<feature type="domain" description="Dihydrodipicolinate reductase N-terminal" evidence="15">
    <location>
        <begin position="2"/>
        <end position="125"/>
    </location>
</feature>
<dbReference type="GO" id="GO:0005829">
    <property type="term" value="C:cytosol"/>
    <property type="evidence" value="ECO:0007669"/>
    <property type="project" value="TreeGrafter"/>
</dbReference>
<evidence type="ECO:0000256" key="11">
    <source>
        <dbReference type="ARBA" id="ARBA00038983"/>
    </source>
</evidence>
<keyword evidence="8 14" id="KW-0520">NAD</keyword>
<dbReference type="InterPro" id="IPR036291">
    <property type="entry name" value="NAD(P)-bd_dom_sf"/>
</dbReference>
<dbReference type="SUPFAM" id="SSF55347">
    <property type="entry name" value="Glyceraldehyde-3-phosphate dehydrogenase-like, C-terminal domain"/>
    <property type="match status" value="1"/>
</dbReference>
<feature type="binding site" evidence="14">
    <location>
        <begin position="98"/>
        <end position="100"/>
    </location>
    <ligand>
        <name>NAD(+)</name>
        <dbReference type="ChEBI" id="CHEBI:57540"/>
    </ligand>
</feature>
<dbReference type="RefSeq" id="WP_013219360.1">
    <property type="nucleotide sequence ID" value="NC_014315.1"/>
</dbReference>
<dbReference type="GO" id="GO:0050661">
    <property type="term" value="F:NADP binding"/>
    <property type="evidence" value="ECO:0007669"/>
    <property type="project" value="UniProtKB-UniRule"/>
</dbReference>
<dbReference type="EMBL" id="CP002086">
    <property type="protein sequence ID" value="ADJ27249.1"/>
    <property type="molecule type" value="Genomic_DNA"/>
</dbReference>
<keyword evidence="18" id="KW-1185">Reference proteome</keyword>
<feature type="binding site" evidence="14">
    <location>
        <begin position="165"/>
        <end position="166"/>
    </location>
    <ligand>
        <name>(S)-2,3,4,5-tetrahydrodipicolinate</name>
        <dbReference type="ChEBI" id="CHEBI:16845"/>
    </ligand>
</feature>
<dbReference type="GO" id="GO:0051287">
    <property type="term" value="F:NAD binding"/>
    <property type="evidence" value="ECO:0007669"/>
    <property type="project" value="UniProtKB-UniRule"/>
</dbReference>
<evidence type="ECO:0000256" key="6">
    <source>
        <dbReference type="ARBA" id="ARBA00022915"/>
    </source>
</evidence>
<dbReference type="FunFam" id="3.40.50.720:FF:000048">
    <property type="entry name" value="4-hydroxy-tetrahydrodipicolinate reductase"/>
    <property type="match status" value="1"/>
</dbReference>
<dbReference type="InterPro" id="IPR022664">
    <property type="entry name" value="DapB_N_CS"/>
</dbReference>
<dbReference type="Gene3D" id="3.40.50.720">
    <property type="entry name" value="NAD(P)-binding Rossmann-like Domain"/>
    <property type="match status" value="1"/>
</dbReference>
<evidence type="ECO:0000256" key="4">
    <source>
        <dbReference type="ARBA" id="ARBA00022605"/>
    </source>
</evidence>
<organism evidence="17 18">
    <name type="scientific">Nitrosococcus watsoni (strain C-113)</name>
    <dbReference type="NCBI Taxonomy" id="105559"/>
    <lineage>
        <taxon>Bacteria</taxon>
        <taxon>Pseudomonadati</taxon>
        <taxon>Pseudomonadota</taxon>
        <taxon>Gammaproteobacteria</taxon>
        <taxon>Chromatiales</taxon>
        <taxon>Chromatiaceae</taxon>
        <taxon>Nitrosococcus</taxon>
    </lineage>
</organism>
<evidence type="ECO:0000256" key="13">
    <source>
        <dbReference type="ARBA" id="ARBA00049396"/>
    </source>
</evidence>
<keyword evidence="6 14" id="KW-0220">Diaminopimelate biosynthesis</keyword>
<dbReference type="eggNOG" id="COG0289">
    <property type="taxonomic scope" value="Bacteria"/>
</dbReference>
<name>D8K9G0_NITWC</name>
<proteinExistence type="inferred from homology"/>
<comment type="similarity">
    <text evidence="2 14">Belongs to the DapB family.</text>
</comment>